<comment type="caution">
    <text evidence="1">The sequence shown here is derived from an EMBL/GenBank/DDBJ whole genome shotgun (WGS) entry which is preliminary data.</text>
</comment>
<gene>
    <name evidence="1" type="ORF">D0Y96_17230</name>
</gene>
<protein>
    <submittedName>
        <fullName evidence="1">Uncharacterized protein</fullName>
    </submittedName>
</protein>
<keyword evidence="2" id="KW-1185">Reference proteome</keyword>
<dbReference type="EMBL" id="QVQT01000006">
    <property type="protein sequence ID" value="RFU15409.1"/>
    <property type="molecule type" value="Genomic_DNA"/>
</dbReference>
<evidence type="ECO:0000313" key="1">
    <source>
        <dbReference type="EMBL" id="RFU15409.1"/>
    </source>
</evidence>
<accession>A0A372IKY6</accession>
<name>A0A372IKY6_9BACT</name>
<proteinExistence type="predicted"/>
<evidence type="ECO:0000313" key="2">
    <source>
        <dbReference type="Proteomes" id="UP000264702"/>
    </source>
</evidence>
<reference evidence="1 2" key="1">
    <citation type="submission" date="2018-08" db="EMBL/GenBank/DDBJ databases">
        <title>Acidipila sp. 4G-K13, an acidobacterium isolated from forest soil.</title>
        <authorList>
            <person name="Gao Z.-H."/>
            <person name="Qiu L.-H."/>
        </authorList>
    </citation>
    <scope>NUCLEOTIDE SEQUENCE [LARGE SCALE GENOMIC DNA]</scope>
    <source>
        <strain evidence="1 2">4G-K13</strain>
    </source>
</reference>
<organism evidence="1 2">
    <name type="scientific">Paracidobacterium acidisoli</name>
    <dbReference type="NCBI Taxonomy" id="2303751"/>
    <lineage>
        <taxon>Bacteria</taxon>
        <taxon>Pseudomonadati</taxon>
        <taxon>Acidobacteriota</taxon>
        <taxon>Terriglobia</taxon>
        <taxon>Terriglobales</taxon>
        <taxon>Acidobacteriaceae</taxon>
        <taxon>Paracidobacterium</taxon>
    </lineage>
</organism>
<dbReference type="Proteomes" id="UP000264702">
    <property type="component" value="Unassembled WGS sequence"/>
</dbReference>
<dbReference type="AlphaFoldDB" id="A0A372IKY6"/>
<sequence length="82" mass="8857">MAALLHREIRKSGLTLKGAVNHFLRLGLVAAKQPSGKPFVVRPRALGLPAGLSYDNVGELLEKTESLGKEPGQKSGRSIRIR</sequence>